<gene>
    <name evidence="2" type="ORF">P8A18_09485</name>
</gene>
<sequence length="414" mass="45669">MGPRTVATLLEFERNVVPAVNSLRVLRSRPRAGGSEPSGAAPAGSDEEIRSAIDAICTAVEGMRGLMPQAQIAATCKDLRAWQDADCEGVPHFDATRDSVPAPRDGEAAAFVGPVTLPNSDRHDVHIEAFSVIREDPESTPALQAAYPHPKAVFQSTRLLSASRGLREGNCVVFFPENIPSATRCTDQNFAWFFFNRHTEIYAQTLAITERLCGPGSPFEGEDTLVSADVDPEDTYQARCVWGYMHDYFHHTGPRPLDQHLAIKTTWRPGLLEELKVDMLSAIACFEEDVPYGRIVFEYIILERLLRYPAQPEPLRNFDAGTGFALGTWLASQGLFTQDDQGRRCLGSKARIVASVRELVGLIEEIERTEDDAAYRSAAVDFLFGTLLRRPEGKPDRYGGPLAPLGLWGSEVHV</sequence>
<name>A0ABY9HHN0_9ACTN</name>
<dbReference type="Pfam" id="PF19985">
    <property type="entry name" value="DUF6421"/>
    <property type="match status" value="1"/>
</dbReference>
<keyword evidence="3" id="KW-1185">Reference proteome</keyword>
<dbReference type="RefSeq" id="WP_306053427.1">
    <property type="nucleotide sequence ID" value="NZ_CP120997.1"/>
</dbReference>
<organism evidence="2 3">
    <name type="scientific">Streptomyces castrisilvae</name>
    <dbReference type="NCBI Taxonomy" id="3033811"/>
    <lineage>
        <taxon>Bacteria</taxon>
        <taxon>Bacillati</taxon>
        <taxon>Actinomycetota</taxon>
        <taxon>Actinomycetes</taxon>
        <taxon>Kitasatosporales</taxon>
        <taxon>Streptomycetaceae</taxon>
        <taxon>Streptomyces</taxon>
    </lineage>
</organism>
<dbReference type="EMBL" id="CP120997">
    <property type="protein sequence ID" value="WLQ33674.1"/>
    <property type="molecule type" value="Genomic_DNA"/>
</dbReference>
<dbReference type="Proteomes" id="UP001239522">
    <property type="component" value="Chromosome"/>
</dbReference>
<dbReference type="InterPro" id="IPR046306">
    <property type="entry name" value="DUF6421"/>
</dbReference>
<protein>
    <submittedName>
        <fullName evidence="2">DUF6421 family protein</fullName>
    </submittedName>
</protein>
<reference evidence="2 3" key="1">
    <citation type="submission" date="2023-03" db="EMBL/GenBank/DDBJ databases">
        <title>Isolation and description of six Streptomyces strains from soil environments, able to metabolize different microbial glucans.</title>
        <authorList>
            <person name="Widen T."/>
            <person name="Larsbrink J."/>
        </authorList>
    </citation>
    <scope>NUCLEOTIDE SEQUENCE [LARGE SCALE GENOMIC DNA]</scope>
    <source>
        <strain evidence="2 3">Mut1</strain>
    </source>
</reference>
<accession>A0ABY9HHN0</accession>
<evidence type="ECO:0000313" key="2">
    <source>
        <dbReference type="EMBL" id="WLQ33674.1"/>
    </source>
</evidence>
<feature type="compositionally biased region" description="Low complexity" evidence="1">
    <location>
        <begin position="31"/>
        <end position="44"/>
    </location>
</feature>
<proteinExistence type="predicted"/>
<evidence type="ECO:0000256" key="1">
    <source>
        <dbReference type="SAM" id="MobiDB-lite"/>
    </source>
</evidence>
<evidence type="ECO:0000313" key="3">
    <source>
        <dbReference type="Proteomes" id="UP001239522"/>
    </source>
</evidence>
<feature type="region of interest" description="Disordered" evidence="1">
    <location>
        <begin position="28"/>
        <end position="47"/>
    </location>
</feature>